<name>A0A0D9YPB4_9ORYZ</name>
<accession>A0A0D9YPB4</accession>
<evidence type="ECO:0000313" key="3">
    <source>
        <dbReference type="Proteomes" id="UP000026961"/>
    </source>
</evidence>
<sequence length="189" mass="21167">MNLSASWVATGQQFLSASAPLDVLLSVRSIRPSSPCGGRSREASFLFRTRRFAGPPPNKSMDPIPHGCAISPRIAAFGREGNRARVSPPPPASSSLTREPTRLPLRRRRSRDGDRAEAQGEPLRRGRRDLRLRQPRPRRHHQRHRRRRGQPVHQSVDGEALLGEVPRDPPEAPHAPRVAAEGRFPRRPL</sequence>
<feature type="compositionally biased region" description="Basic and acidic residues" evidence="1">
    <location>
        <begin position="111"/>
        <end position="132"/>
    </location>
</feature>
<feature type="compositionally biased region" description="Basic residues" evidence="1">
    <location>
        <begin position="133"/>
        <end position="150"/>
    </location>
</feature>
<evidence type="ECO:0000313" key="2">
    <source>
        <dbReference type="EnsemblPlants" id="OGLUM02G08900.1"/>
    </source>
</evidence>
<dbReference type="Proteomes" id="UP000026961">
    <property type="component" value="Chromosome 2"/>
</dbReference>
<dbReference type="EnsemblPlants" id="OGLUM02G08900.1">
    <property type="protein sequence ID" value="OGLUM02G08900.1"/>
    <property type="gene ID" value="OGLUM02G08900"/>
</dbReference>
<feature type="region of interest" description="Disordered" evidence="1">
    <location>
        <begin position="81"/>
        <end position="189"/>
    </location>
</feature>
<reference evidence="2" key="2">
    <citation type="submission" date="2018-05" db="EMBL/GenBank/DDBJ databases">
        <title>OgluRS3 (Oryza glumaepatula Reference Sequence Version 3).</title>
        <authorList>
            <person name="Zhang J."/>
            <person name="Kudrna D."/>
            <person name="Lee S."/>
            <person name="Talag J."/>
            <person name="Welchert J."/>
            <person name="Wing R.A."/>
        </authorList>
    </citation>
    <scope>NUCLEOTIDE SEQUENCE [LARGE SCALE GENOMIC DNA]</scope>
</reference>
<protein>
    <submittedName>
        <fullName evidence="2">Uncharacterized protein</fullName>
    </submittedName>
</protein>
<proteinExistence type="predicted"/>
<evidence type="ECO:0000256" key="1">
    <source>
        <dbReference type="SAM" id="MobiDB-lite"/>
    </source>
</evidence>
<dbReference type="Gramene" id="OGLUM02G08900.1">
    <property type="protein sequence ID" value="OGLUM02G08900.1"/>
    <property type="gene ID" value="OGLUM02G08900"/>
</dbReference>
<dbReference type="STRING" id="40148.A0A0D9YPB4"/>
<keyword evidence="3" id="KW-1185">Reference proteome</keyword>
<dbReference type="HOGENOM" id="CLU_1436487_0_0_1"/>
<reference evidence="2" key="1">
    <citation type="submission" date="2015-04" db="UniProtKB">
        <authorList>
            <consortium name="EnsemblPlants"/>
        </authorList>
    </citation>
    <scope>IDENTIFICATION</scope>
</reference>
<organism evidence="2">
    <name type="scientific">Oryza glumipatula</name>
    <dbReference type="NCBI Taxonomy" id="40148"/>
    <lineage>
        <taxon>Eukaryota</taxon>
        <taxon>Viridiplantae</taxon>
        <taxon>Streptophyta</taxon>
        <taxon>Embryophyta</taxon>
        <taxon>Tracheophyta</taxon>
        <taxon>Spermatophyta</taxon>
        <taxon>Magnoliopsida</taxon>
        <taxon>Liliopsida</taxon>
        <taxon>Poales</taxon>
        <taxon>Poaceae</taxon>
        <taxon>BOP clade</taxon>
        <taxon>Oryzoideae</taxon>
        <taxon>Oryzeae</taxon>
        <taxon>Oryzinae</taxon>
        <taxon>Oryza</taxon>
    </lineage>
</organism>
<dbReference type="AlphaFoldDB" id="A0A0D9YPB4"/>